<name>A0A8K1HGX4_9VIRU</name>
<evidence type="ECO:0000313" key="2">
    <source>
        <dbReference type="EMBL" id="UBJ26124.1"/>
    </source>
</evidence>
<evidence type="ECO:0000256" key="1">
    <source>
        <dbReference type="SAM" id="MobiDB-lite"/>
    </source>
</evidence>
<organism evidence="2">
    <name type="scientific">Red panda feces-associated gemycircularvirus</name>
    <dbReference type="NCBI Taxonomy" id="2864013"/>
    <lineage>
        <taxon>Viruses</taxon>
        <taxon>Monodnaviria</taxon>
        <taxon>Shotokuvirae</taxon>
        <taxon>Cressdnaviricota</taxon>
        <taxon>Repensiviricetes</taxon>
        <taxon>Geplafuvirales</taxon>
        <taxon>Genomoviridae</taxon>
        <taxon>Gemycircularvirus</taxon>
    </lineage>
</organism>
<accession>A0A8K1HGX4</accession>
<proteinExistence type="predicted"/>
<protein>
    <submittedName>
        <fullName evidence="2">Capsid protein</fullName>
    </submittedName>
</protein>
<feature type="region of interest" description="Disordered" evidence="1">
    <location>
        <begin position="1"/>
        <end position="41"/>
    </location>
</feature>
<reference evidence="2" key="1">
    <citation type="submission" date="2021-07" db="EMBL/GenBank/DDBJ databases">
        <title>Communication and adaptive evolution of viruses within giant pandas and their associated organisms in a local ecological environment.</title>
        <authorList>
            <person name="Zhao M."/>
            <person name="Liu S."/>
            <person name="Zhang W."/>
        </authorList>
    </citation>
    <scope>NUCLEOTIDE SEQUENCE</scope>
    <source>
        <strain evidence="2">AliP01geno01-2015</strain>
    </source>
</reference>
<sequence>MPIRRYSPRYRRRATRPYVKRTTSRRYSSRRPARYGKKKYGGKRVSNKRILNLTSIKKRDTMLPAFQTGSASQPAPGGYTVSGTGGGNGGAVTMLMWCATARDNTIGSGAGAGNRFTPATRTATTCYMVGLAENVEISTNSGTPWQWRRICFTFKDPTSISTTQPYYLEVPSGYQRLAYNVSGSSAADNANLSALRDLIFKGQLLVDWASYLTAPTDNQRVTIKYDSTCIISSGNQSGKLVNKKLWMPMKANLVYDDDESGGSETPKYFSVGGKAGMGDYYVLDIFQAGTGATASDQLYFQPQATLYWHEK</sequence>
<dbReference type="EMBL" id="MZ556126">
    <property type="protein sequence ID" value="UBJ26124.1"/>
    <property type="molecule type" value="Genomic_DNA"/>
</dbReference>